<keyword evidence="9" id="KW-1185">Reference proteome</keyword>
<protein>
    <recommendedName>
        <fullName evidence="7">Cytochrome c domain-containing protein</fullName>
    </recommendedName>
</protein>
<dbReference type="RefSeq" id="WP_153250059.1">
    <property type="nucleotide sequence ID" value="NZ_CP044205.1"/>
</dbReference>
<feature type="signal peptide" evidence="6">
    <location>
        <begin position="1"/>
        <end position="23"/>
    </location>
</feature>
<dbReference type="InterPro" id="IPR047758">
    <property type="entry name" value="CytoC_perox"/>
</dbReference>
<evidence type="ECO:0000313" key="9">
    <source>
        <dbReference type="Proteomes" id="UP000325755"/>
    </source>
</evidence>
<dbReference type="AlphaFoldDB" id="A0A5Q0BP87"/>
<dbReference type="GO" id="GO:0046872">
    <property type="term" value="F:metal ion binding"/>
    <property type="evidence" value="ECO:0007669"/>
    <property type="project" value="UniProtKB-KW"/>
</dbReference>
<evidence type="ECO:0000256" key="3">
    <source>
        <dbReference type="ARBA" id="ARBA00023004"/>
    </source>
</evidence>
<dbReference type="PROSITE" id="PS51257">
    <property type="entry name" value="PROKAR_LIPOPROTEIN"/>
    <property type="match status" value="1"/>
</dbReference>
<evidence type="ECO:0000256" key="1">
    <source>
        <dbReference type="ARBA" id="ARBA00022617"/>
    </source>
</evidence>
<evidence type="ECO:0000313" key="8">
    <source>
        <dbReference type="EMBL" id="QFY44091.1"/>
    </source>
</evidence>
<keyword evidence="2 4" id="KW-0479">Metal-binding</keyword>
<accession>A0A5Q0BP87</accession>
<dbReference type="InterPro" id="IPR009056">
    <property type="entry name" value="Cyt_c-like_dom"/>
</dbReference>
<feature type="region of interest" description="Disordered" evidence="5">
    <location>
        <begin position="564"/>
        <end position="589"/>
    </location>
</feature>
<dbReference type="InParanoid" id="A0A5Q0BP87"/>
<keyword evidence="1 4" id="KW-0349">Heme</keyword>
<name>A0A5Q0BP87_9GAMM</name>
<dbReference type="EMBL" id="CP044205">
    <property type="protein sequence ID" value="QFY44091.1"/>
    <property type="molecule type" value="Genomic_DNA"/>
</dbReference>
<sequence>MLNDKKRRLIATLAVTGLLSACAPEVPPLQLTEKSVWLEQNWTPEQSQWFHYTSQGTATLPLPYEWLIALEQPEIKVFGNPGMFTANDYLLRFGFIAGKAEPGSNPDGLPVGFAQDKDYQDPVSGQRFHAIGFTCAACHTGHMNYKGTEIRVDGAPAINDITTMVEALGVSMLYTKYVPFRFDRFARRVLGADYNDANKEKLKTSFNAAWDKLQKVVNLQKGVEKQSVKEGFARLDALSRIGNQVFSIGMNFNAKNYHPTNAPVNFPHIWHSSWYDWVQYDGSIMQPMIRNAGESLGVAAAVNLIGPKETRFASTTKIQEIADMEQLLAGAPEPSTNHKFNGLQSPSWPEQILGRIDVAKAAQGRELYDSHCKGCHLPAPDSDEFWNDKHWKKIDQSVDQRYLVLHNSPADKIGTDPMQAKALAERKIDTTGIGLNTTVYAGDTCEEVKVKDGAAVAYGLALGAVVQETVDYWYDKNSTPPEKREEMNGNRPNCLLPAMQYSARPLTGIWATAPYLHNGSVPDLYALLSPVAERPKTIYLGNQEFDPVRVGYRSDKFPGAFELDTRLPGNANGGHEYSDEKGKTGVIGPRLTPEQRSALIEYLKTL</sequence>
<dbReference type="GO" id="GO:0004130">
    <property type="term" value="F:cytochrome-c peroxidase activity"/>
    <property type="evidence" value="ECO:0007669"/>
    <property type="project" value="TreeGrafter"/>
</dbReference>
<dbReference type="PROSITE" id="PS51007">
    <property type="entry name" value="CYTC"/>
    <property type="match status" value="1"/>
</dbReference>
<dbReference type="InterPro" id="IPR036909">
    <property type="entry name" value="Cyt_c-like_dom_sf"/>
</dbReference>
<evidence type="ECO:0000256" key="5">
    <source>
        <dbReference type="SAM" id="MobiDB-lite"/>
    </source>
</evidence>
<dbReference type="InterPro" id="IPR051395">
    <property type="entry name" value="Cytochrome_c_Peroxidase/MauG"/>
</dbReference>
<proteinExistence type="predicted"/>
<dbReference type="Proteomes" id="UP000325755">
    <property type="component" value="Chromosome"/>
</dbReference>
<gene>
    <name evidence="8" type="ORF">F6R98_16835</name>
</gene>
<evidence type="ECO:0000256" key="2">
    <source>
        <dbReference type="ARBA" id="ARBA00022723"/>
    </source>
</evidence>
<dbReference type="PANTHER" id="PTHR30600:SF9">
    <property type="entry name" value="BLR7738 PROTEIN"/>
    <property type="match status" value="1"/>
</dbReference>
<keyword evidence="3 4" id="KW-0408">Iron</keyword>
<dbReference type="NCBIfam" id="NF040606">
    <property type="entry name" value="CytoC_perox"/>
    <property type="match status" value="1"/>
</dbReference>
<feature type="domain" description="Cytochrome c" evidence="7">
    <location>
        <begin position="359"/>
        <end position="606"/>
    </location>
</feature>
<keyword evidence="6" id="KW-0732">Signal</keyword>
<organism evidence="8 9">
    <name type="scientific">Candidatus Methylospira mobilis</name>
    <dbReference type="NCBI Taxonomy" id="1808979"/>
    <lineage>
        <taxon>Bacteria</taxon>
        <taxon>Pseudomonadati</taxon>
        <taxon>Pseudomonadota</taxon>
        <taxon>Gammaproteobacteria</taxon>
        <taxon>Methylococcales</taxon>
        <taxon>Methylococcaceae</taxon>
        <taxon>Candidatus Methylospira</taxon>
    </lineage>
</organism>
<reference evidence="8 9" key="1">
    <citation type="submission" date="2019-09" db="EMBL/GenBank/DDBJ databases">
        <title>Ecophysiology of the spiral-shaped methanotroph Methylospira mobilis as revealed by the complete genome sequence.</title>
        <authorList>
            <person name="Oshkin I.Y."/>
            <person name="Dedysh S.N."/>
            <person name="Miroshnikov K."/>
            <person name="Danilova O.V."/>
            <person name="Hakobyan A."/>
            <person name="Liesack W."/>
        </authorList>
    </citation>
    <scope>NUCLEOTIDE SEQUENCE [LARGE SCALE GENOMIC DNA]</scope>
    <source>
        <strain evidence="8 9">Shm1</strain>
    </source>
</reference>
<dbReference type="Pfam" id="PF21419">
    <property type="entry name" value="RoxA-like_Cyt-c"/>
    <property type="match status" value="1"/>
</dbReference>
<dbReference type="Gene3D" id="1.10.760.10">
    <property type="entry name" value="Cytochrome c-like domain"/>
    <property type="match status" value="1"/>
</dbReference>
<dbReference type="GO" id="GO:0009055">
    <property type="term" value="F:electron transfer activity"/>
    <property type="evidence" value="ECO:0007669"/>
    <property type="project" value="InterPro"/>
</dbReference>
<dbReference type="PANTHER" id="PTHR30600">
    <property type="entry name" value="CYTOCHROME C PEROXIDASE-RELATED"/>
    <property type="match status" value="1"/>
</dbReference>
<evidence type="ECO:0000259" key="7">
    <source>
        <dbReference type="PROSITE" id="PS51007"/>
    </source>
</evidence>
<evidence type="ECO:0000256" key="6">
    <source>
        <dbReference type="SAM" id="SignalP"/>
    </source>
</evidence>
<dbReference type="GO" id="GO:0020037">
    <property type="term" value="F:heme binding"/>
    <property type="evidence" value="ECO:0007669"/>
    <property type="project" value="InterPro"/>
</dbReference>
<feature type="chain" id="PRO_5024948879" description="Cytochrome c domain-containing protein" evidence="6">
    <location>
        <begin position="24"/>
        <end position="606"/>
    </location>
</feature>
<dbReference type="KEGG" id="mmob:F6R98_16835"/>
<evidence type="ECO:0000256" key="4">
    <source>
        <dbReference type="PROSITE-ProRule" id="PRU00433"/>
    </source>
</evidence>
<dbReference type="OrthoDB" id="417271at2"/>
<dbReference type="SUPFAM" id="SSF46626">
    <property type="entry name" value="Cytochrome c"/>
    <property type="match status" value="1"/>
</dbReference>